<dbReference type="PANTHER" id="PTHR24421">
    <property type="entry name" value="NITRATE/NITRITE SENSOR PROTEIN NARX-RELATED"/>
    <property type="match status" value="1"/>
</dbReference>
<proteinExistence type="predicted"/>
<dbReference type="InterPro" id="IPR035965">
    <property type="entry name" value="PAS-like_dom_sf"/>
</dbReference>
<evidence type="ECO:0000256" key="21">
    <source>
        <dbReference type="ARBA" id="ARBA00024827"/>
    </source>
</evidence>
<evidence type="ECO:0000259" key="25">
    <source>
        <dbReference type="PROSITE" id="PS50113"/>
    </source>
</evidence>
<dbReference type="InterPro" id="IPR004358">
    <property type="entry name" value="Sig_transdc_His_kin-like_C"/>
</dbReference>
<keyword evidence="20 23" id="KW-0472">Membrane</keyword>
<dbReference type="SUPFAM" id="SSF55785">
    <property type="entry name" value="PYP-like sensor domain (PAS domain)"/>
    <property type="match status" value="1"/>
</dbReference>
<evidence type="ECO:0000256" key="1">
    <source>
        <dbReference type="ARBA" id="ARBA00000085"/>
    </source>
</evidence>
<keyword evidence="14 26" id="KW-0418">Kinase</keyword>
<comment type="catalytic activity">
    <reaction evidence="1">
        <text>ATP + protein L-histidine = ADP + protein N-phospho-L-histidine.</text>
        <dbReference type="EC" id="2.7.13.3"/>
    </reaction>
</comment>
<dbReference type="InterPro" id="IPR050482">
    <property type="entry name" value="Sensor_HK_TwoCompSys"/>
</dbReference>
<dbReference type="Gene3D" id="3.30.450.20">
    <property type="entry name" value="PAS domain"/>
    <property type="match status" value="1"/>
</dbReference>
<dbReference type="Gene3D" id="1.20.5.1930">
    <property type="match status" value="1"/>
</dbReference>
<feature type="transmembrane region" description="Helical" evidence="23">
    <location>
        <begin position="20"/>
        <end position="42"/>
    </location>
</feature>
<evidence type="ECO:0000313" key="27">
    <source>
        <dbReference type="Proteomes" id="UP000198381"/>
    </source>
</evidence>
<evidence type="ECO:0000256" key="20">
    <source>
        <dbReference type="ARBA" id="ARBA00023136"/>
    </source>
</evidence>
<keyword evidence="11 23" id="KW-0812">Transmembrane</keyword>
<evidence type="ECO:0000256" key="15">
    <source>
        <dbReference type="ARBA" id="ARBA00022840"/>
    </source>
</evidence>
<keyword evidence="17" id="KW-0408">Iron</keyword>
<evidence type="ECO:0000256" key="22">
    <source>
        <dbReference type="ARBA" id="ARBA00030800"/>
    </source>
</evidence>
<dbReference type="Pfam" id="PF02518">
    <property type="entry name" value="HATPase_c"/>
    <property type="match status" value="1"/>
</dbReference>
<evidence type="ECO:0000256" key="19">
    <source>
        <dbReference type="ARBA" id="ARBA00023014"/>
    </source>
</evidence>
<keyword evidence="10" id="KW-0808">Transferase</keyword>
<sequence length="605" mass="69793">MKKSNQEEDKITFKNLRRLYFFALLTIAVTIIISQILVQYNLNQQLSDSKIINFSGKQRMLSQKIVKEVLILQYVSNNASAKQISHLNDVLSLWKKNQNALENGSDSLAFPKEKSETLSKLYLEINPIFNKIANTTDSFLLNLKQNKQAAENQKLVNVILENEGIFLSKMNQIVTQYDLEAHEKVTEQRRIEYWIFGFTLLVLLLEFLFIFRPTNKKIERLIAKLLSSEKKALKLAYDTEILSEIKENSVKELKSLNYAMENTLLYCRIAPDGSIIHIGEKFAKLLNYTKFLSNKKFSEVLTTDEKEQTNFDRLIFEKQRSGWQGEIKIVTKESVEIWLDLSMVPVMIKKDELELLIVCFNITERKKAQREVERLNLENSTEKINQQKIISSKIVENQENEQNRIAKEIHDGIGQMLTGLKFSLESINLDDREKSEQKIEYLKKLSLDIIKGVRTATFNLMPPELSDHGIVSSLAKLTQELSKLTGKEILFYNKTDFNQRLDSLIEINIYRLTQEAINNAIKYAESSHIIVQLSHSETLLSIIIDDNGKGFDINAVDKKRNSESGMGLLFMKERIQYINGRVFIKSIPGEGTRITFNIPILKGEN</sequence>
<dbReference type="PRINTS" id="PR00344">
    <property type="entry name" value="BCTRLSENSOR"/>
</dbReference>
<keyword evidence="9" id="KW-0597">Phosphoprotein</keyword>
<evidence type="ECO:0000259" key="24">
    <source>
        <dbReference type="PROSITE" id="PS50109"/>
    </source>
</evidence>
<dbReference type="EC" id="2.7.13.3" evidence="5"/>
<evidence type="ECO:0000313" key="26">
    <source>
        <dbReference type="EMBL" id="OXB01671.1"/>
    </source>
</evidence>
<keyword evidence="8" id="KW-0963">Cytoplasm</keyword>
<dbReference type="Pfam" id="PF07730">
    <property type="entry name" value="HisKA_3"/>
    <property type="match status" value="1"/>
</dbReference>
<dbReference type="Gene3D" id="3.30.565.10">
    <property type="entry name" value="Histidine kinase-like ATPase, C-terminal domain"/>
    <property type="match status" value="1"/>
</dbReference>
<evidence type="ECO:0000256" key="23">
    <source>
        <dbReference type="SAM" id="Phobius"/>
    </source>
</evidence>
<evidence type="ECO:0000256" key="2">
    <source>
        <dbReference type="ARBA" id="ARBA00001966"/>
    </source>
</evidence>
<keyword evidence="16 23" id="KW-1133">Transmembrane helix</keyword>
<evidence type="ECO:0000256" key="7">
    <source>
        <dbReference type="ARBA" id="ARBA00022485"/>
    </source>
</evidence>
<dbReference type="GO" id="GO:0016301">
    <property type="term" value="F:kinase activity"/>
    <property type="evidence" value="ECO:0007669"/>
    <property type="project" value="UniProtKB-KW"/>
</dbReference>
<dbReference type="Pfam" id="PF13426">
    <property type="entry name" value="PAS_9"/>
    <property type="match status" value="1"/>
</dbReference>
<dbReference type="InterPro" id="IPR036890">
    <property type="entry name" value="HATPase_C_sf"/>
</dbReference>
<evidence type="ECO:0000256" key="4">
    <source>
        <dbReference type="ARBA" id="ARBA00004496"/>
    </source>
</evidence>
<evidence type="ECO:0000256" key="13">
    <source>
        <dbReference type="ARBA" id="ARBA00022741"/>
    </source>
</evidence>
<comment type="function">
    <text evidence="21">Member of the two-component regulatory system NreB/NreC involved in the control of dissimilatory nitrate/nitrite reduction in response to oxygen. NreB functions as a direct oxygen sensor histidine kinase which is autophosphorylated, in the absence of oxygen, probably at the conserved histidine residue, and transfers its phosphate group probably to a conserved aspartate residue of NreC. NreB/NreC activates the expression of the nitrate (narGHJI) and nitrite (nir) reductase operons, as well as the putative nitrate transporter gene narT.</text>
</comment>
<evidence type="ECO:0000256" key="14">
    <source>
        <dbReference type="ARBA" id="ARBA00022777"/>
    </source>
</evidence>
<gene>
    <name evidence="26" type="ORF">B0A81_19705</name>
</gene>
<dbReference type="PROSITE" id="PS50113">
    <property type="entry name" value="PAC"/>
    <property type="match status" value="1"/>
</dbReference>
<name>A0ABX4CQK4_9FLAO</name>
<keyword evidence="12" id="KW-0479">Metal-binding</keyword>
<evidence type="ECO:0000256" key="10">
    <source>
        <dbReference type="ARBA" id="ARBA00022679"/>
    </source>
</evidence>
<dbReference type="InterPro" id="IPR003594">
    <property type="entry name" value="HATPase_dom"/>
</dbReference>
<dbReference type="InterPro" id="IPR029095">
    <property type="entry name" value="NarX-like_N"/>
</dbReference>
<keyword evidence="13" id="KW-0547">Nucleotide-binding</keyword>
<comment type="subcellular location">
    <subcellularLocation>
        <location evidence="4">Cytoplasm</location>
    </subcellularLocation>
    <subcellularLocation>
        <location evidence="3">Membrane</location>
        <topology evidence="3">Multi-pass membrane protein</topology>
    </subcellularLocation>
</comment>
<dbReference type="InterPro" id="IPR000014">
    <property type="entry name" value="PAS"/>
</dbReference>
<dbReference type="SMART" id="SM00387">
    <property type="entry name" value="HATPase_c"/>
    <property type="match status" value="1"/>
</dbReference>
<dbReference type="CDD" id="cd16917">
    <property type="entry name" value="HATPase_UhpB-NarQ-NarX-like"/>
    <property type="match status" value="1"/>
</dbReference>
<comment type="cofactor">
    <cofactor evidence="2">
        <name>[4Fe-4S] cluster</name>
        <dbReference type="ChEBI" id="CHEBI:49883"/>
    </cofactor>
</comment>
<evidence type="ECO:0000256" key="8">
    <source>
        <dbReference type="ARBA" id="ARBA00022490"/>
    </source>
</evidence>
<protein>
    <recommendedName>
        <fullName evidence="6">Oxygen sensor histidine kinase NreB</fullName>
        <ecNumber evidence="5">2.7.13.3</ecNumber>
    </recommendedName>
    <alternativeName>
        <fullName evidence="22">Nitrogen regulation protein B</fullName>
    </alternativeName>
</protein>
<accession>A0ABX4CQK4</accession>
<feature type="transmembrane region" description="Helical" evidence="23">
    <location>
        <begin position="193"/>
        <end position="211"/>
    </location>
</feature>
<keyword evidence="27" id="KW-1185">Reference proteome</keyword>
<evidence type="ECO:0000256" key="17">
    <source>
        <dbReference type="ARBA" id="ARBA00023004"/>
    </source>
</evidence>
<feature type="domain" description="PAC" evidence="25">
    <location>
        <begin position="323"/>
        <end position="374"/>
    </location>
</feature>
<dbReference type="PROSITE" id="PS50109">
    <property type="entry name" value="HIS_KIN"/>
    <property type="match status" value="1"/>
</dbReference>
<evidence type="ECO:0000256" key="16">
    <source>
        <dbReference type="ARBA" id="ARBA00022989"/>
    </source>
</evidence>
<dbReference type="InterPro" id="IPR000700">
    <property type="entry name" value="PAS-assoc_C"/>
</dbReference>
<evidence type="ECO:0000256" key="5">
    <source>
        <dbReference type="ARBA" id="ARBA00012438"/>
    </source>
</evidence>
<dbReference type="InterPro" id="IPR011712">
    <property type="entry name" value="Sig_transdc_His_kin_sub3_dim/P"/>
</dbReference>
<dbReference type="InterPro" id="IPR005467">
    <property type="entry name" value="His_kinase_dom"/>
</dbReference>
<keyword evidence="15" id="KW-0067">ATP-binding</keyword>
<keyword evidence="7" id="KW-0004">4Fe-4S</keyword>
<dbReference type="RefSeq" id="WP_089059602.1">
    <property type="nucleotide sequence ID" value="NZ_MUHD01000043.1"/>
</dbReference>
<keyword evidence="18" id="KW-0902">Two-component regulatory system</keyword>
<organism evidence="26 27">
    <name type="scientific">Flavobacterium plurextorum</name>
    <dbReference type="NCBI Taxonomy" id="1114867"/>
    <lineage>
        <taxon>Bacteria</taxon>
        <taxon>Pseudomonadati</taxon>
        <taxon>Bacteroidota</taxon>
        <taxon>Flavobacteriia</taxon>
        <taxon>Flavobacteriales</taxon>
        <taxon>Flavobacteriaceae</taxon>
        <taxon>Flavobacterium</taxon>
    </lineage>
</organism>
<reference evidence="26 27" key="1">
    <citation type="submission" date="2016-11" db="EMBL/GenBank/DDBJ databases">
        <title>Whole genomes of Flavobacteriaceae.</title>
        <authorList>
            <person name="Stine C."/>
            <person name="Li C."/>
            <person name="Tadesse D."/>
        </authorList>
    </citation>
    <scope>NUCLEOTIDE SEQUENCE [LARGE SCALE GENOMIC DNA]</scope>
    <source>
        <strain evidence="26 27">CCUG 60112</strain>
    </source>
</reference>
<dbReference type="Pfam" id="PF13675">
    <property type="entry name" value="PilJ"/>
    <property type="match status" value="1"/>
</dbReference>
<evidence type="ECO:0000256" key="11">
    <source>
        <dbReference type="ARBA" id="ARBA00022692"/>
    </source>
</evidence>
<dbReference type="PANTHER" id="PTHR24421:SF10">
    <property type="entry name" value="NITRATE_NITRITE SENSOR PROTEIN NARQ"/>
    <property type="match status" value="1"/>
</dbReference>
<evidence type="ECO:0000256" key="18">
    <source>
        <dbReference type="ARBA" id="ARBA00023012"/>
    </source>
</evidence>
<dbReference type="EMBL" id="MUHD01000043">
    <property type="protein sequence ID" value="OXB01671.1"/>
    <property type="molecule type" value="Genomic_DNA"/>
</dbReference>
<keyword evidence="19" id="KW-0411">Iron-sulfur</keyword>
<comment type="caution">
    <text evidence="26">The sequence shown here is derived from an EMBL/GenBank/DDBJ whole genome shotgun (WGS) entry which is preliminary data.</text>
</comment>
<evidence type="ECO:0000256" key="3">
    <source>
        <dbReference type="ARBA" id="ARBA00004141"/>
    </source>
</evidence>
<evidence type="ECO:0000256" key="12">
    <source>
        <dbReference type="ARBA" id="ARBA00022723"/>
    </source>
</evidence>
<evidence type="ECO:0000256" key="6">
    <source>
        <dbReference type="ARBA" id="ARBA00017322"/>
    </source>
</evidence>
<evidence type="ECO:0000256" key="9">
    <source>
        <dbReference type="ARBA" id="ARBA00022553"/>
    </source>
</evidence>
<dbReference type="Proteomes" id="UP000198381">
    <property type="component" value="Unassembled WGS sequence"/>
</dbReference>
<feature type="domain" description="Histidine kinase" evidence="24">
    <location>
        <begin position="509"/>
        <end position="602"/>
    </location>
</feature>
<dbReference type="SUPFAM" id="SSF55874">
    <property type="entry name" value="ATPase domain of HSP90 chaperone/DNA topoisomerase II/histidine kinase"/>
    <property type="match status" value="1"/>
</dbReference>